<organism evidence="2 3">
    <name type="scientific">Vibrio hyugaensis</name>
    <dbReference type="NCBI Taxonomy" id="1534743"/>
    <lineage>
        <taxon>Bacteria</taxon>
        <taxon>Pseudomonadati</taxon>
        <taxon>Pseudomonadota</taxon>
        <taxon>Gammaproteobacteria</taxon>
        <taxon>Vibrionales</taxon>
        <taxon>Vibrionaceae</taxon>
        <taxon>Vibrio</taxon>
    </lineage>
</organism>
<dbReference type="EMBL" id="BSOE01000003">
    <property type="protein sequence ID" value="GLR02652.1"/>
    <property type="molecule type" value="Genomic_DNA"/>
</dbReference>
<dbReference type="InterPro" id="IPR007433">
    <property type="entry name" value="DUF481"/>
</dbReference>
<reference evidence="3" key="1">
    <citation type="journal article" date="2019" name="Int. J. Syst. Evol. Microbiol.">
        <title>The Global Catalogue of Microorganisms (GCM) 10K type strain sequencing project: providing services to taxonomists for standard genome sequencing and annotation.</title>
        <authorList>
            <consortium name="The Broad Institute Genomics Platform"/>
            <consortium name="The Broad Institute Genome Sequencing Center for Infectious Disease"/>
            <person name="Wu L."/>
            <person name="Ma J."/>
        </authorList>
    </citation>
    <scope>NUCLEOTIDE SEQUENCE [LARGE SCALE GENOMIC DNA]</scope>
    <source>
        <strain evidence="3">NBRC 110633</strain>
    </source>
</reference>
<keyword evidence="3" id="KW-1185">Reference proteome</keyword>
<dbReference type="Proteomes" id="UP001156669">
    <property type="component" value="Unassembled WGS sequence"/>
</dbReference>
<sequence>MAEEETQTEERKSQTVFIDESDDWLQLKSGEVIKGELTGTIKEETNSFDQEVEFDSDDLGDQEIELEDIAVLETASFFTIRTSSGDIYDGYLSIREDELYLINDGEELSFPVSDVVSIYRGAEKDSDHWTTEIFLGLDISKGNTDEFSLLGEVDAERNTVGSRTKLKAKHENSKTNDETTANNSSFDGSYDIYLSNRLFFRPLKLSLLSDEFQNIDYQVNASMQMGYFIIANSQTEWDVSIGPGYQYTDFKTVEEGESGDATSNTLTFESNFEYELTDDIDLSHTYNLNWASNDAGGARHTNELGFDIDLVDDLELSIKAIWDHISDTKADAEGAVPEKDDYKFHFGLTYEI</sequence>
<proteinExistence type="predicted"/>
<evidence type="ECO:0000313" key="2">
    <source>
        <dbReference type="EMBL" id="GLR02652.1"/>
    </source>
</evidence>
<accession>A0ABQ5XWK8</accession>
<evidence type="ECO:0000313" key="3">
    <source>
        <dbReference type="Proteomes" id="UP001156669"/>
    </source>
</evidence>
<dbReference type="Pfam" id="PF04338">
    <property type="entry name" value="DUF481"/>
    <property type="match status" value="1"/>
</dbReference>
<comment type="caution">
    <text evidence="2">The sequence shown here is derived from an EMBL/GenBank/DDBJ whole genome shotgun (WGS) entry which is preliminary data.</text>
</comment>
<feature type="region of interest" description="Disordered" evidence="1">
    <location>
        <begin position="161"/>
        <end position="182"/>
    </location>
</feature>
<gene>
    <name evidence="2" type="ORF">GCM10007906_02390</name>
</gene>
<protein>
    <recommendedName>
        <fullName evidence="4">DUF481 domain-containing protein</fullName>
    </recommendedName>
</protein>
<name>A0ABQ5XWK8_9VIBR</name>
<evidence type="ECO:0000256" key="1">
    <source>
        <dbReference type="SAM" id="MobiDB-lite"/>
    </source>
</evidence>
<evidence type="ECO:0008006" key="4">
    <source>
        <dbReference type="Google" id="ProtNLM"/>
    </source>
</evidence>